<proteinExistence type="predicted"/>
<name>A0A4Y2W8B6_ARAVE</name>
<sequence>MARITPELAPSSPNFCTTPAGGHFTHSDRFNMHQVQIHGGSSSETGFEFGTLQSQAETLTLGHMALTNVNQVSCESFQLFSSDAGTGGCKFFDVSITYQLRAQLQFVFF</sequence>
<gene>
    <name evidence="1" type="ORF">AVEN_273073_1</name>
</gene>
<dbReference type="Proteomes" id="UP000499080">
    <property type="component" value="Unassembled WGS sequence"/>
</dbReference>
<dbReference type="EMBL" id="BGPR01055677">
    <property type="protein sequence ID" value="GBO32227.1"/>
    <property type="molecule type" value="Genomic_DNA"/>
</dbReference>
<reference evidence="1 2" key="1">
    <citation type="journal article" date="2019" name="Sci. Rep.">
        <title>Orb-weaving spider Araneus ventricosus genome elucidates the spidroin gene catalogue.</title>
        <authorList>
            <person name="Kono N."/>
            <person name="Nakamura H."/>
            <person name="Ohtoshi R."/>
            <person name="Moran D.A.P."/>
            <person name="Shinohara A."/>
            <person name="Yoshida Y."/>
            <person name="Fujiwara M."/>
            <person name="Mori M."/>
            <person name="Tomita M."/>
            <person name="Arakawa K."/>
        </authorList>
    </citation>
    <scope>NUCLEOTIDE SEQUENCE [LARGE SCALE GENOMIC DNA]</scope>
</reference>
<comment type="caution">
    <text evidence="1">The sequence shown here is derived from an EMBL/GenBank/DDBJ whole genome shotgun (WGS) entry which is preliminary data.</text>
</comment>
<evidence type="ECO:0000313" key="2">
    <source>
        <dbReference type="Proteomes" id="UP000499080"/>
    </source>
</evidence>
<protein>
    <submittedName>
        <fullName evidence="1">Uncharacterized protein</fullName>
    </submittedName>
</protein>
<evidence type="ECO:0000313" key="1">
    <source>
        <dbReference type="EMBL" id="GBO32227.1"/>
    </source>
</evidence>
<organism evidence="1 2">
    <name type="scientific">Araneus ventricosus</name>
    <name type="common">Orbweaver spider</name>
    <name type="synonym">Epeira ventricosa</name>
    <dbReference type="NCBI Taxonomy" id="182803"/>
    <lineage>
        <taxon>Eukaryota</taxon>
        <taxon>Metazoa</taxon>
        <taxon>Ecdysozoa</taxon>
        <taxon>Arthropoda</taxon>
        <taxon>Chelicerata</taxon>
        <taxon>Arachnida</taxon>
        <taxon>Araneae</taxon>
        <taxon>Araneomorphae</taxon>
        <taxon>Entelegynae</taxon>
        <taxon>Araneoidea</taxon>
        <taxon>Araneidae</taxon>
        <taxon>Araneus</taxon>
    </lineage>
</organism>
<accession>A0A4Y2W8B6</accession>
<keyword evidence="2" id="KW-1185">Reference proteome</keyword>
<dbReference type="AlphaFoldDB" id="A0A4Y2W8B6"/>